<proteinExistence type="predicted"/>
<organism evidence="1 2">
    <name type="scientific">Pseudopedobacter saltans (strain ATCC 51119 / DSM 12145 / JCM 21818 / CCUG 39354 / LMG 10337 / NBRC 100064 / NCIMB 13643)</name>
    <name type="common">Pedobacter saltans</name>
    <dbReference type="NCBI Taxonomy" id="762903"/>
    <lineage>
        <taxon>Bacteria</taxon>
        <taxon>Pseudomonadati</taxon>
        <taxon>Bacteroidota</taxon>
        <taxon>Sphingobacteriia</taxon>
        <taxon>Sphingobacteriales</taxon>
        <taxon>Sphingobacteriaceae</taxon>
        <taxon>Pseudopedobacter</taxon>
    </lineage>
</organism>
<dbReference type="AlphaFoldDB" id="F0SBU9"/>
<reference evidence="2" key="2">
    <citation type="submission" date="2011-02" db="EMBL/GenBank/DDBJ databases">
        <title>The complete genome of Pedobacter saltans DSM 12145.</title>
        <authorList>
            <consortium name="US DOE Joint Genome Institute (JGI-PGF)"/>
            <person name="Lucas S."/>
            <person name="Copeland A."/>
            <person name="Lapidus A."/>
            <person name="Bruce D."/>
            <person name="Goodwin L."/>
            <person name="Pitluck S."/>
            <person name="Kyrpides N."/>
            <person name="Mavromatis K."/>
            <person name="Pagani I."/>
            <person name="Ivanova N."/>
            <person name="Ovchinnikova G."/>
            <person name="Lu M."/>
            <person name="Detter J.C."/>
            <person name="Han C."/>
            <person name="Land M."/>
            <person name="Hauser L."/>
            <person name="Markowitz V."/>
            <person name="Cheng J.-F."/>
            <person name="Hugenholtz P."/>
            <person name="Woyke T."/>
            <person name="Wu D."/>
            <person name="Tindall B."/>
            <person name="Pomrenke H.G."/>
            <person name="Brambilla E."/>
            <person name="Klenk H.-P."/>
            <person name="Eisen J.A."/>
        </authorList>
    </citation>
    <scope>NUCLEOTIDE SEQUENCE [LARGE SCALE GENOMIC DNA]</scope>
    <source>
        <strain evidence="2">ATCC 51119 / DSM 12145 / JCM 21818 / LMG 10337 / NBRC 100064 / NCIMB 13643</strain>
    </source>
</reference>
<dbReference type="RefSeq" id="WP_013634274.1">
    <property type="nucleotide sequence ID" value="NC_015177.1"/>
</dbReference>
<evidence type="ECO:0008006" key="3">
    <source>
        <dbReference type="Google" id="ProtNLM"/>
    </source>
</evidence>
<dbReference type="Proteomes" id="UP000000310">
    <property type="component" value="Chromosome"/>
</dbReference>
<protein>
    <recommendedName>
        <fullName evidence="3">Glycosyltransferase subfamily 4-like N-terminal domain-containing protein</fullName>
    </recommendedName>
</protein>
<dbReference type="STRING" id="762903.Pedsa_3255"/>
<dbReference type="EMBL" id="CP002545">
    <property type="protein sequence ID" value="ADY53790.1"/>
    <property type="molecule type" value="Genomic_DNA"/>
</dbReference>
<dbReference type="SUPFAM" id="SSF53756">
    <property type="entry name" value="UDP-Glycosyltransferase/glycogen phosphorylase"/>
    <property type="match status" value="1"/>
</dbReference>
<dbReference type="HOGENOM" id="CLU_667072_0_0_10"/>
<dbReference type="eggNOG" id="COG0438">
    <property type="taxonomic scope" value="Bacteria"/>
</dbReference>
<evidence type="ECO:0000313" key="2">
    <source>
        <dbReference type="Proteomes" id="UP000000310"/>
    </source>
</evidence>
<name>F0SBU9_PSESL</name>
<reference evidence="1 2" key="1">
    <citation type="journal article" date="2011" name="Stand. Genomic Sci.">
        <title>Complete genome sequence of the gliding, heparinolytic Pedobacter saltans type strain (113).</title>
        <authorList>
            <person name="Liolios K."/>
            <person name="Sikorski J."/>
            <person name="Lu M."/>
            <person name="Nolan M."/>
            <person name="Lapidus A."/>
            <person name="Lucas S."/>
            <person name="Hammon N."/>
            <person name="Deshpande S."/>
            <person name="Cheng J.F."/>
            <person name="Tapia R."/>
            <person name="Han C."/>
            <person name="Goodwin L."/>
            <person name="Pitluck S."/>
            <person name="Huntemann M."/>
            <person name="Ivanova N."/>
            <person name="Pagani I."/>
            <person name="Mavromatis K."/>
            <person name="Ovchinikova G."/>
            <person name="Pati A."/>
            <person name="Chen A."/>
            <person name="Palaniappan K."/>
            <person name="Land M."/>
            <person name="Hauser L."/>
            <person name="Brambilla E.M."/>
            <person name="Kotsyurbenko O."/>
            <person name="Rohde M."/>
            <person name="Tindall B.J."/>
            <person name="Abt B."/>
            <person name="Goker M."/>
            <person name="Detter J.C."/>
            <person name="Woyke T."/>
            <person name="Bristow J."/>
            <person name="Eisen J.A."/>
            <person name="Markowitz V."/>
            <person name="Hugenholtz P."/>
            <person name="Klenk H.P."/>
            <person name="Kyrpides N.C."/>
        </authorList>
    </citation>
    <scope>NUCLEOTIDE SEQUENCE [LARGE SCALE GENOMIC DNA]</scope>
    <source>
        <strain evidence="2">ATCC 51119 / DSM 12145 / JCM 21818 / LMG 10337 / NBRC 100064 / NCIMB 13643</strain>
    </source>
</reference>
<gene>
    <name evidence="1" type="ordered locus">Pedsa_3255</name>
</gene>
<accession>F0SBU9</accession>
<evidence type="ECO:0000313" key="1">
    <source>
        <dbReference type="EMBL" id="ADY53790.1"/>
    </source>
</evidence>
<sequence length="412" mass="47933">MDVIILAYDLFKNTTSTNRYKVLVEVLSRKSSINVQVIDFHFENSKFSTISCDIENVDTFILKEKVRIVYPRAKNIQKFVLHSKSNYLKYIYQLLFKEEVITPRDNNLFIDLIKKSGNKGYIIVSGAPYGIFKYASKMTKKLGFELILDYRDPWTFGYQNLNGFKLAYKLKRTMLQGMERKLLKQASLITTVSETLKSYFPSEFQHKIHVIPNGSNYVAADIKPKEDKTFNIVYIGTIYNDQLQDNTFFLALKKFLYQKDQESIKLQFLGSFYTTALKEKIEEFDLSHITTITKRLKKDELLPYLNNTNIFLHLKYGDRSGIITSKQADYLFFRKPILLPVSDKGDLAESISKHKAGYICKDQVDIVRTLNMLYSKFLNGEVVEIVQSEEMLKHNSREAIAERFVGLILENK</sequence>
<dbReference type="OrthoDB" id="9794575at2"/>
<keyword evidence="2" id="KW-1185">Reference proteome</keyword>
<dbReference type="KEGG" id="psn:Pedsa_3255"/>
<dbReference type="Gene3D" id="3.40.50.2000">
    <property type="entry name" value="Glycogen Phosphorylase B"/>
    <property type="match status" value="2"/>
</dbReference>